<name>A0ABU4DSE5_9DEIO</name>
<dbReference type="InterPro" id="IPR043138">
    <property type="entry name" value="GGT_lsub"/>
</dbReference>
<dbReference type="PANTHER" id="PTHR43881">
    <property type="entry name" value="GAMMA-GLUTAMYLTRANSPEPTIDASE (AFU_ORTHOLOGUE AFUA_4G13580)"/>
    <property type="match status" value="1"/>
</dbReference>
<dbReference type="Gene3D" id="3.60.20.40">
    <property type="match status" value="1"/>
</dbReference>
<evidence type="ECO:0000313" key="1">
    <source>
        <dbReference type="EMBL" id="MDV6375357.1"/>
    </source>
</evidence>
<dbReference type="Gene3D" id="1.10.246.130">
    <property type="match status" value="1"/>
</dbReference>
<dbReference type="EMBL" id="JAPMIV010000024">
    <property type="protein sequence ID" value="MDV6375357.1"/>
    <property type="molecule type" value="Genomic_DNA"/>
</dbReference>
<dbReference type="SUPFAM" id="SSF56235">
    <property type="entry name" value="N-terminal nucleophile aminohydrolases (Ntn hydrolases)"/>
    <property type="match status" value="1"/>
</dbReference>
<dbReference type="PANTHER" id="PTHR43881:SF1">
    <property type="entry name" value="GAMMA-GLUTAMYLTRANSPEPTIDASE (AFU_ORTHOLOGUE AFUA_4G13580)"/>
    <property type="match status" value="1"/>
</dbReference>
<sequence>MSYQTESPVVRRPVYASRGMVATGQPLAAQAGLSILQAGGNAVDAAIATAAALTVLEPTANGIGGDLFALVWAGGKLHGLNASGAAPAALSMDAVQERHGTGEGRAEMPRHGWTPVTVPGGVRGWADLHRAHGRLDFAQVLAPAIRYAREGYPLSPVLASAWARSIQIFGGLNLPILDEWVRTFAPDSFAPAPGALWRSENHARTLEAIANSYGESFYTGDLAAQIDAHARATGGLLRAEDLAAHQSEWVTPITAQYGGHLVHEIPPNGQGIAALIALNILEGQPLPDRRDDPDGLHRQIEAMKRGFHDAHRFVADMRHSRVDLEHLLSETNTHAHRGFLSDTAHDPTTPAPSSGGTVYLATADDEGQMVSLIQSNYMGFGSGVVVPGTGIGLHNRGHNFSLNPAHPNALAPGKRPYHTIIPGFLSRVDGTPVGPFGVMGGFMQPQGHLQVVLNTVRYGMNPQQALDAPRWQWLAGLGVEVEAGLGADLARKLAARGHRVSVQLDGGSFGRGQIIWRNPETGVLEGGTESRTDGHIAAW</sequence>
<dbReference type="Pfam" id="PF01019">
    <property type="entry name" value="G_glu_transpept"/>
    <property type="match status" value="1"/>
</dbReference>
<organism evidence="1 2">
    <name type="scientific">Deinococcus arenicola</name>
    <dbReference type="NCBI Taxonomy" id="2994950"/>
    <lineage>
        <taxon>Bacteria</taxon>
        <taxon>Thermotogati</taxon>
        <taxon>Deinococcota</taxon>
        <taxon>Deinococci</taxon>
        <taxon>Deinococcales</taxon>
        <taxon>Deinococcaceae</taxon>
        <taxon>Deinococcus</taxon>
    </lineage>
</organism>
<protein>
    <submittedName>
        <fullName evidence="1">Gamma-glutamyltransferase family protein</fullName>
    </submittedName>
</protein>
<comment type="caution">
    <text evidence="1">The sequence shown here is derived from an EMBL/GenBank/DDBJ whole genome shotgun (WGS) entry which is preliminary data.</text>
</comment>
<dbReference type="RefSeq" id="WP_317640695.1">
    <property type="nucleotide sequence ID" value="NZ_JAPMIV010000024.1"/>
</dbReference>
<dbReference type="InterPro" id="IPR052896">
    <property type="entry name" value="GGT-like_enzyme"/>
</dbReference>
<gene>
    <name evidence="1" type="ORF">ORD21_12225</name>
</gene>
<dbReference type="InterPro" id="IPR043137">
    <property type="entry name" value="GGT_ssub_C"/>
</dbReference>
<evidence type="ECO:0000313" key="2">
    <source>
        <dbReference type="Proteomes" id="UP001276150"/>
    </source>
</evidence>
<dbReference type="InterPro" id="IPR029055">
    <property type="entry name" value="Ntn_hydrolases_N"/>
</dbReference>
<proteinExistence type="predicted"/>
<reference evidence="1 2" key="1">
    <citation type="submission" date="2022-11" db="EMBL/GenBank/DDBJ databases">
        <title>Deinococcus ZS9-10, Low Temperature and Draught-tolerating, UV-resistant Bacteria from Continental Antarctica.</title>
        <authorList>
            <person name="Cheng L."/>
        </authorList>
    </citation>
    <scope>NUCLEOTIDE SEQUENCE [LARGE SCALE GENOMIC DNA]</scope>
    <source>
        <strain evidence="1 2">ZS9-10</strain>
    </source>
</reference>
<accession>A0ABU4DSE5</accession>
<keyword evidence="2" id="KW-1185">Reference proteome</keyword>
<dbReference type="PRINTS" id="PR01210">
    <property type="entry name" value="GGTRANSPTASE"/>
</dbReference>
<dbReference type="Proteomes" id="UP001276150">
    <property type="component" value="Unassembled WGS sequence"/>
</dbReference>